<accession>A0A8D4UVW5</accession>
<feature type="active site" description="Nucleophile" evidence="6">
    <location>
        <position position="138"/>
    </location>
</feature>
<evidence type="ECO:0000313" key="10">
    <source>
        <dbReference type="Proteomes" id="UP000320585"/>
    </source>
</evidence>
<dbReference type="Proteomes" id="UP000320585">
    <property type="component" value="Chromosome"/>
</dbReference>
<keyword evidence="2 9" id="KW-0121">Carboxypeptidase</keyword>
<organism evidence="9 10">
    <name type="scientific">Dialister hominis</name>
    <dbReference type="NCBI Taxonomy" id="2582419"/>
    <lineage>
        <taxon>Bacteria</taxon>
        <taxon>Bacillati</taxon>
        <taxon>Bacillota</taxon>
        <taxon>Negativicutes</taxon>
        <taxon>Veillonellales</taxon>
        <taxon>Veillonellaceae</taxon>
        <taxon>Dialister</taxon>
    </lineage>
</organism>
<feature type="active site" description="Charge relay system" evidence="6">
    <location>
        <position position="238"/>
    </location>
</feature>
<dbReference type="AlphaFoldDB" id="A0A8D4UVW5"/>
<protein>
    <submittedName>
        <fullName evidence="9">Putative murein peptide carboxypeptidase</fullName>
    </submittedName>
</protein>
<evidence type="ECO:0000313" key="9">
    <source>
        <dbReference type="EMBL" id="BBK25993.1"/>
    </source>
</evidence>
<dbReference type="InterPro" id="IPR040449">
    <property type="entry name" value="Peptidase_S66_N"/>
</dbReference>
<dbReference type="GO" id="GO:0008236">
    <property type="term" value="F:serine-type peptidase activity"/>
    <property type="evidence" value="ECO:0007669"/>
    <property type="project" value="UniProtKB-KW"/>
</dbReference>
<comment type="similarity">
    <text evidence="1">Belongs to the peptidase S66 family.</text>
</comment>
<keyword evidence="3" id="KW-0645">Protease</keyword>
<dbReference type="GO" id="GO:0004180">
    <property type="term" value="F:carboxypeptidase activity"/>
    <property type="evidence" value="ECO:0007669"/>
    <property type="project" value="UniProtKB-KW"/>
</dbReference>
<dbReference type="InterPro" id="IPR029062">
    <property type="entry name" value="Class_I_gatase-like"/>
</dbReference>
<dbReference type="PIRSF" id="PIRSF028757">
    <property type="entry name" value="LD-carboxypeptidase"/>
    <property type="match status" value="1"/>
</dbReference>
<reference evidence="10" key="1">
    <citation type="submission" date="2019-05" db="EMBL/GenBank/DDBJ databases">
        <title>Complete genome sequencing of Dialister sp. strain 5BBH33.</title>
        <authorList>
            <person name="Sakamoto M."/>
            <person name="Murakami T."/>
            <person name="Mori H."/>
        </authorList>
    </citation>
    <scope>NUCLEOTIDE SEQUENCE [LARGE SCALE GENOMIC DNA]</scope>
    <source>
        <strain evidence="10">5BBH33</strain>
    </source>
</reference>
<evidence type="ECO:0000259" key="7">
    <source>
        <dbReference type="Pfam" id="PF02016"/>
    </source>
</evidence>
<proteinExistence type="inferred from homology"/>
<feature type="active site" description="Charge relay system" evidence="6">
    <location>
        <position position="306"/>
    </location>
</feature>
<feature type="domain" description="LD-carboxypeptidase N-terminal" evidence="7">
    <location>
        <begin position="42"/>
        <end position="158"/>
    </location>
</feature>
<dbReference type="Pfam" id="PF17676">
    <property type="entry name" value="Peptidase_S66C"/>
    <property type="match status" value="1"/>
</dbReference>
<keyword evidence="4" id="KW-0378">Hydrolase</keyword>
<dbReference type="RefSeq" id="WP_232518128.1">
    <property type="nucleotide sequence ID" value="NZ_AP019697.1"/>
</dbReference>
<name>A0A8D4UVW5_9FIRM</name>
<dbReference type="PANTHER" id="PTHR30237:SF2">
    <property type="entry name" value="MUREIN TETRAPEPTIDE CARBOXYPEPTIDASE"/>
    <property type="match status" value="1"/>
</dbReference>
<dbReference type="InterPro" id="IPR040921">
    <property type="entry name" value="Peptidase_S66C"/>
</dbReference>
<evidence type="ECO:0000256" key="6">
    <source>
        <dbReference type="PIRSR" id="PIRSR028757-1"/>
    </source>
</evidence>
<evidence type="ECO:0000256" key="2">
    <source>
        <dbReference type="ARBA" id="ARBA00022645"/>
    </source>
</evidence>
<evidence type="ECO:0000256" key="5">
    <source>
        <dbReference type="ARBA" id="ARBA00022825"/>
    </source>
</evidence>
<dbReference type="GeneID" id="92717135"/>
<dbReference type="KEGG" id="dho:Dia5BBH33_19280"/>
<dbReference type="PANTHER" id="PTHR30237">
    <property type="entry name" value="MURAMOYLTETRAPEPTIDE CARBOXYPEPTIDASE"/>
    <property type="match status" value="1"/>
</dbReference>
<dbReference type="EMBL" id="AP019697">
    <property type="protein sequence ID" value="BBK25993.1"/>
    <property type="molecule type" value="Genomic_DNA"/>
</dbReference>
<dbReference type="Gene3D" id="3.50.30.60">
    <property type="entry name" value="LD-carboxypeptidase A C-terminal domain-like"/>
    <property type="match status" value="1"/>
</dbReference>
<evidence type="ECO:0000256" key="4">
    <source>
        <dbReference type="ARBA" id="ARBA00022801"/>
    </source>
</evidence>
<feature type="domain" description="LD-carboxypeptidase C-terminal" evidence="8">
    <location>
        <begin position="207"/>
        <end position="321"/>
    </location>
</feature>
<dbReference type="GO" id="GO:0006508">
    <property type="term" value="P:proteolysis"/>
    <property type="evidence" value="ECO:0007669"/>
    <property type="project" value="UniProtKB-KW"/>
</dbReference>
<dbReference type="InterPro" id="IPR027461">
    <property type="entry name" value="Carboxypeptidase_A_C_sf"/>
</dbReference>
<dbReference type="SUPFAM" id="SSF141986">
    <property type="entry name" value="LD-carboxypeptidase A C-terminal domain-like"/>
    <property type="match status" value="1"/>
</dbReference>
<keyword evidence="5" id="KW-0720">Serine protease</keyword>
<keyword evidence="10" id="KW-1185">Reference proteome</keyword>
<dbReference type="SUPFAM" id="SSF52317">
    <property type="entry name" value="Class I glutamine amidotransferase-like"/>
    <property type="match status" value="1"/>
</dbReference>
<evidence type="ECO:0000256" key="1">
    <source>
        <dbReference type="ARBA" id="ARBA00010233"/>
    </source>
</evidence>
<dbReference type="Gene3D" id="3.40.50.10740">
    <property type="entry name" value="Class I glutamine amidotransferase-like"/>
    <property type="match status" value="1"/>
</dbReference>
<sequence length="340" mass="36545">MILSLPALYSSVMPTVTSYLSPAGDAAVPREKPSALRPGDTIGIVAPGTHGGMTDYNQAIHFLEEMGYKVKLAPSVTADYGYLAGSDEERAADINNFFKDDSVKAIVCLRGGYGSARLLSLLDYSMIEKHPKLFVGFSDVTALHAALGEKSHLVTIHGPMLSNFKGENFTPFTLYNFENGLTGSLPTGEIRMPQGTSLKTVAPGKASGRLIGGNLTVVVSLCGTPYELDGKGDILVLEDTGEDPYRIDRLMQQLWQNGLLKRVSAIAFGDFYSPSPKNGEFSTDQVLDYYAKLSGKPVIRGLPIGHGANNLFLPLGVKATIDTKEDGSATLSIDENYLKQ</sequence>
<dbReference type="Pfam" id="PF02016">
    <property type="entry name" value="Peptidase_S66"/>
    <property type="match status" value="1"/>
</dbReference>
<dbReference type="CDD" id="cd07025">
    <property type="entry name" value="Peptidase_S66"/>
    <property type="match status" value="1"/>
</dbReference>
<dbReference type="InterPro" id="IPR003507">
    <property type="entry name" value="S66_fam"/>
</dbReference>
<dbReference type="InterPro" id="IPR027478">
    <property type="entry name" value="LdcA_N"/>
</dbReference>
<evidence type="ECO:0000259" key="8">
    <source>
        <dbReference type="Pfam" id="PF17676"/>
    </source>
</evidence>
<gene>
    <name evidence="9" type="primary">ykfA</name>
    <name evidence="9" type="ORF">Dia5BBH33_19280</name>
</gene>
<evidence type="ECO:0000256" key="3">
    <source>
        <dbReference type="ARBA" id="ARBA00022670"/>
    </source>
</evidence>